<evidence type="ECO:0000259" key="4">
    <source>
        <dbReference type="PROSITE" id="PS51401"/>
    </source>
</evidence>
<protein>
    <submittedName>
        <fullName evidence="5">Rar1</fullName>
    </submittedName>
</protein>
<keyword evidence="6" id="KW-1185">Reference proteome</keyword>
<dbReference type="AlphaFoldDB" id="A0A1X0NW45"/>
<dbReference type="VEuPathDB" id="TriTrypDB:TM35_000141260"/>
<evidence type="ECO:0000256" key="2">
    <source>
        <dbReference type="ARBA" id="ARBA00022737"/>
    </source>
</evidence>
<name>A0A1X0NW45_9TRYP</name>
<dbReference type="GeneID" id="39985351"/>
<keyword evidence="3" id="KW-0862">Zinc</keyword>
<feature type="domain" description="CHORD" evidence="4">
    <location>
        <begin position="244"/>
        <end position="304"/>
    </location>
</feature>
<reference evidence="5 6" key="1">
    <citation type="submission" date="2017-03" db="EMBL/GenBank/DDBJ databases">
        <title>An alternative strategy for trypanosome survival in the mammalian bloodstream revealed through genome and transcriptome analysis of the ubiquitous bovine parasite Trypanosoma (Megatrypanum) theileri.</title>
        <authorList>
            <person name="Kelly S."/>
            <person name="Ivens A."/>
            <person name="Mott A."/>
            <person name="O'Neill E."/>
            <person name="Emms D."/>
            <person name="Macleod O."/>
            <person name="Voorheis P."/>
            <person name="Matthews J."/>
            <person name="Matthews K."/>
            <person name="Carrington M."/>
        </authorList>
    </citation>
    <scope>NUCLEOTIDE SEQUENCE [LARGE SCALE GENOMIC DNA]</scope>
    <source>
        <strain evidence="5">Edinburgh</strain>
    </source>
</reference>
<gene>
    <name evidence="5" type="ORF">TM35_000141260</name>
</gene>
<accession>A0A1X0NW45</accession>
<evidence type="ECO:0000313" key="5">
    <source>
        <dbReference type="EMBL" id="ORC88915.1"/>
    </source>
</evidence>
<evidence type="ECO:0000313" key="6">
    <source>
        <dbReference type="Proteomes" id="UP000192257"/>
    </source>
</evidence>
<dbReference type="PANTHER" id="PTHR46983">
    <property type="entry name" value="CYSTEINE AND HISTIDINE-RICH DOMAIN-CONTAINING PROTEIN 1"/>
    <property type="match status" value="1"/>
</dbReference>
<dbReference type="Pfam" id="PF04968">
    <property type="entry name" value="CHORD"/>
    <property type="match status" value="2"/>
</dbReference>
<dbReference type="GO" id="GO:0046872">
    <property type="term" value="F:metal ion binding"/>
    <property type="evidence" value="ECO:0007669"/>
    <property type="project" value="UniProtKB-KW"/>
</dbReference>
<dbReference type="Gene3D" id="4.10.1130.20">
    <property type="match status" value="2"/>
</dbReference>
<proteinExistence type="predicted"/>
<dbReference type="OrthoDB" id="10261079at2759"/>
<keyword evidence="1" id="KW-0479">Metal-binding</keyword>
<sequence>MKVYFVYEGKDTNGCVVDDSLEEVYKVKIDLPVKWLTGPCEQLLRFIVSTYNKKQPKRPLVVEEISLWNGNVELKPSDIVETRVHEYNDVHIRHIAKSVQQLQQPGSVPCTNYGCGKFFLPEENNDTACKHHAEPPVFHDIEKYWRCCPTRRVRDWDDFNAIPPCCIGPHSTENRQVSFSSEPIVNVPLSQDQLKATEAGASSAATTVQDGVAPRRTNGPREFEGAVAAQGQAPQEIIDGKARCRNYGCQQEFVVSENNPTACRYHSGGPVFWDTYKYWKCCPDKKRYEFDDFVKVPGCTVGPHQL</sequence>
<dbReference type="STRING" id="67003.A0A1X0NW45"/>
<dbReference type="RefSeq" id="XP_028882981.1">
    <property type="nucleotide sequence ID" value="XM_029025571.1"/>
</dbReference>
<feature type="domain" description="CHORD" evidence="4">
    <location>
        <begin position="110"/>
        <end position="170"/>
    </location>
</feature>
<dbReference type="PROSITE" id="PS51401">
    <property type="entry name" value="CHORD"/>
    <property type="match status" value="2"/>
</dbReference>
<dbReference type="PANTHER" id="PTHR46983:SF3">
    <property type="entry name" value="CHPADIPLOID STATE MAINTENANCE PROTEIN CHPA"/>
    <property type="match status" value="1"/>
</dbReference>
<dbReference type="InterPro" id="IPR007051">
    <property type="entry name" value="CHORD_dom"/>
</dbReference>
<organism evidence="5 6">
    <name type="scientific">Trypanosoma theileri</name>
    <dbReference type="NCBI Taxonomy" id="67003"/>
    <lineage>
        <taxon>Eukaryota</taxon>
        <taxon>Discoba</taxon>
        <taxon>Euglenozoa</taxon>
        <taxon>Kinetoplastea</taxon>
        <taxon>Metakinetoplastina</taxon>
        <taxon>Trypanosomatida</taxon>
        <taxon>Trypanosomatidae</taxon>
        <taxon>Trypanosoma</taxon>
    </lineage>
</organism>
<keyword evidence="2" id="KW-0677">Repeat</keyword>
<comment type="caution">
    <text evidence="5">The sequence shown here is derived from an EMBL/GenBank/DDBJ whole genome shotgun (WGS) entry which is preliminary data.</text>
</comment>
<evidence type="ECO:0000256" key="1">
    <source>
        <dbReference type="ARBA" id="ARBA00022723"/>
    </source>
</evidence>
<dbReference type="EMBL" id="NBCO01000014">
    <property type="protein sequence ID" value="ORC88915.1"/>
    <property type="molecule type" value="Genomic_DNA"/>
</dbReference>
<dbReference type="InterPro" id="IPR039790">
    <property type="entry name" value="CHRD1"/>
</dbReference>
<evidence type="ECO:0000256" key="3">
    <source>
        <dbReference type="ARBA" id="ARBA00022833"/>
    </source>
</evidence>
<dbReference type="Proteomes" id="UP000192257">
    <property type="component" value="Unassembled WGS sequence"/>
</dbReference>